<dbReference type="InterPro" id="IPR013747">
    <property type="entry name" value="ACP_syn_III_C"/>
</dbReference>
<keyword evidence="2" id="KW-0012">Acyltransferase</keyword>
<evidence type="ECO:0000313" key="5">
    <source>
        <dbReference type="Proteomes" id="UP000013569"/>
    </source>
</evidence>
<dbReference type="InterPro" id="IPR016039">
    <property type="entry name" value="Thiolase-like"/>
</dbReference>
<evidence type="ECO:0000259" key="3">
    <source>
        <dbReference type="Pfam" id="PF08541"/>
    </source>
</evidence>
<keyword evidence="1" id="KW-0808">Transferase</keyword>
<protein>
    <submittedName>
        <fullName evidence="4">3-oxoacyl-synthase III</fullName>
    </submittedName>
</protein>
<evidence type="ECO:0000313" key="4">
    <source>
        <dbReference type="EMBL" id="EON34492.1"/>
    </source>
</evidence>
<evidence type="ECO:0000256" key="2">
    <source>
        <dbReference type="ARBA" id="ARBA00023315"/>
    </source>
</evidence>
<organism evidence="4 5">
    <name type="scientific">Gordonia terrae C-6</name>
    <dbReference type="NCBI Taxonomy" id="1316928"/>
    <lineage>
        <taxon>Bacteria</taxon>
        <taxon>Bacillati</taxon>
        <taxon>Actinomycetota</taxon>
        <taxon>Actinomycetes</taxon>
        <taxon>Mycobacteriales</taxon>
        <taxon>Gordoniaceae</taxon>
        <taxon>Gordonia</taxon>
    </lineage>
</organism>
<dbReference type="SUPFAM" id="SSF53901">
    <property type="entry name" value="Thiolase-like"/>
    <property type="match status" value="1"/>
</dbReference>
<dbReference type="RefSeq" id="WP_010841031.1">
    <property type="nucleotide sequence ID" value="NZ_AQPW01000002.1"/>
</dbReference>
<feature type="domain" description="Beta-ketoacyl-[acyl-carrier-protein] synthase III C-terminal" evidence="3">
    <location>
        <begin position="250"/>
        <end position="338"/>
    </location>
</feature>
<dbReference type="Gene3D" id="3.40.47.10">
    <property type="match status" value="1"/>
</dbReference>
<dbReference type="EMBL" id="AQPW01000002">
    <property type="protein sequence ID" value="EON34492.1"/>
    <property type="molecule type" value="Genomic_DNA"/>
</dbReference>
<dbReference type="GO" id="GO:0044550">
    <property type="term" value="P:secondary metabolite biosynthetic process"/>
    <property type="evidence" value="ECO:0007669"/>
    <property type="project" value="TreeGrafter"/>
</dbReference>
<sequence length="342" mass="36325">MTAIAPAVSLADLATYRPAARVPAEFFAQFAEDDELADNVMFRTPAFRHHAADGETSADMIVAAARRLQDRHGDGYLDDVDVVLTHSQLPEVPVRGCVGEVAHRLGLAPRTVLDVHNGGCAAFVHLIEIAGALLRAGGGRKALIGLAQNSAGQIFTQEQVRVKAQAAIPGDGAAVATLTLGDAGNPVLGTESRSFGQFSADMTAVAQPERKYWEAGPGQIHVGFTEAKIAKVLARGNRMVPEVAVALADRIGIRPADLDVLVTNQPNRIFLRNWREALELPESRHPDTFDECGNLFAVGIPMTLDAAIDDGRVRPGDVVMMSAFAHAGDFAAAGAIRWSGRS</sequence>
<name>R7YEU6_9ACTN</name>
<dbReference type="PANTHER" id="PTHR34069:SF2">
    <property type="entry name" value="BETA-KETOACYL-[ACYL-CARRIER-PROTEIN] SYNTHASE III"/>
    <property type="match status" value="1"/>
</dbReference>
<proteinExistence type="predicted"/>
<dbReference type="AlphaFoldDB" id="R7YEU6"/>
<dbReference type="PANTHER" id="PTHR34069">
    <property type="entry name" value="3-OXOACYL-[ACYL-CARRIER-PROTEIN] SYNTHASE 3"/>
    <property type="match status" value="1"/>
</dbReference>
<evidence type="ECO:0000256" key="1">
    <source>
        <dbReference type="ARBA" id="ARBA00022679"/>
    </source>
</evidence>
<dbReference type="Proteomes" id="UP000013569">
    <property type="component" value="Unassembled WGS sequence"/>
</dbReference>
<dbReference type="PATRIC" id="fig|1316928.3.peg.559"/>
<dbReference type="GO" id="GO:0016746">
    <property type="term" value="F:acyltransferase activity"/>
    <property type="evidence" value="ECO:0007669"/>
    <property type="project" value="UniProtKB-KW"/>
</dbReference>
<reference evidence="4 5" key="1">
    <citation type="journal article" date="2013" name="Genome Announc.">
        <title>Draft Genome Sequence of a Benzothiophene-Desulfurizing Bacterium, Gordona terrae Strain C-6.</title>
        <authorList>
            <person name="Wang W."/>
            <person name="Ma T."/>
            <person name="Ren Y."/>
            <person name="Li G."/>
        </authorList>
    </citation>
    <scope>NUCLEOTIDE SEQUENCE [LARGE SCALE GENOMIC DNA]</scope>
    <source>
        <strain evidence="4 5">C-6</strain>
    </source>
</reference>
<dbReference type="Pfam" id="PF08541">
    <property type="entry name" value="ACP_syn_III_C"/>
    <property type="match status" value="1"/>
</dbReference>
<accession>R7YEU6</accession>
<comment type="caution">
    <text evidence="4">The sequence shown here is derived from an EMBL/GenBank/DDBJ whole genome shotgun (WGS) entry which is preliminary data.</text>
</comment>
<gene>
    <name evidence="4" type="ORF">GTC6_02755</name>
</gene>
<dbReference type="OrthoDB" id="4758553at2"/>